<accession>A0A2Z7DIH8</accession>
<keyword evidence="3" id="KW-1185">Reference proteome</keyword>
<reference evidence="2 3" key="1">
    <citation type="journal article" date="2015" name="Proc. Natl. Acad. Sci. U.S.A.">
        <title>The resurrection genome of Boea hygrometrica: A blueprint for survival of dehydration.</title>
        <authorList>
            <person name="Xiao L."/>
            <person name="Yang G."/>
            <person name="Zhang L."/>
            <person name="Yang X."/>
            <person name="Zhao S."/>
            <person name="Ji Z."/>
            <person name="Zhou Q."/>
            <person name="Hu M."/>
            <person name="Wang Y."/>
            <person name="Chen M."/>
            <person name="Xu Y."/>
            <person name="Jin H."/>
            <person name="Xiao X."/>
            <person name="Hu G."/>
            <person name="Bao F."/>
            <person name="Hu Y."/>
            <person name="Wan P."/>
            <person name="Li L."/>
            <person name="Deng X."/>
            <person name="Kuang T."/>
            <person name="Xiang C."/>
            <person name="Zhu J.K."/>
            <person name="Oliver M.J."/>
            <person name="He Y."/>
        </authorList>
    </citation>
    <scope>NUCLEOTIDE SEQUENCE [LARGE SCALE GENOMIC DNA]</scope>
    <source>
        <strain evidence="3">cv. XS01</strain>
    </source>
</reference>
<evidence type="ECO:0000256" key="1">
    <source>
        <dbReference type="SAM" id="MobiDB-lite"/>
    </source>
</evidence>
<dbReference type="AlphaFoldDB" id="A0A2Z7DIH8"/>
<protein>
    <submittedName>
        <fullName evidence="2">Uncharacterized protein</fullName>
    </submittedName>
</protein>
<proteinExistence type="predicted"/>
<name>A0A2Z7DIH8_9LAMI</name>
<organism evidence="2 3">
    <name type="scientific">Dorcoceras hygrometricum</name>
    <dbReference type="NCBI Taxonomy" id="472368"/>
    <lineage>
        <taxon>Eukaryota</taxon>
        <taxon>Viridiplantae</taxon>
        <taxon>Streptophyta</taxon>
        <taxon>Embryophyta</taxon>
        <taxon>Tracheophyta</taxon>
        <taxon>Spermatophyta</taxon>
        <taxon>Magnoliopsida</taxon>
        <taxon>eudicotyledons</taxon>
        <taxon>Gunneridae</taxon>
        <taxon>Pentapetalae</taxon>
        <taxon>asterids</taxon>
        <taxon>lamiids</taxon>
        <taxon>Lamiales</taxon>
        <taxon>Gesneriaceae</taxon>
        <taxon>Didymocarpoideae</taxon>
        <taxon>Trichosporeae</taxon>
        <taxon>Loxocarpinae</taxon>
        <taxon>Dorcoceras</taxon>
    </lineage>
</organism>
<dbReference type="Proteomes" id="UP000250235">
    <property type="component" value="Unassembled WGS sequence"/>
</dbReference>
<feature type="compositionally biased region" description="Basic and acidic residues" evidence="1">
    <location>
        <begin position="68"/>
        <end position="77"/>
    </location>
</feature>
<gene>
    <name evidence="2" type="ORF">F511_13318</name>
</gene>
<dbReference type="EMBL" id="KQ987256">
    <property type="protein sequence ID" value="KZV57773.1"/>
    <property type="molecule type" value="Genomic_DNA"/>
</dbReference>
<sequence>MSILSEMLSAILGDLVAQRGRGVCWFDSWRQDLLLGKHCRAGRERGLGRSSRASDVAERMGKTALLKALKEHPEEGSSRTIAPPSIKNGKRKTPLSTEKEVRRRKKKGASISEVQTAPTTEMLRAPTPPTPTQKERPAPTPPASTPAVHPMVVPEVPAAEVGARTEAGPVQSAALNIFEDSFVVSPSCSAATGLLCNMIPDRDIVRVQNAPDSDAVGSFAAQFAAMVWGSEVINRLTRARREEALTIEKKAVVAEFEALAEGEIQLLKGEAENAWGLGKEEFLKSSEFDDLCAKKSLAYFDCGFKGYLAQFQANEYLEEEHQAPFLSMARA</sequence>
<feature type="region of interest" description="Disordered" evidence="1">
    <location>
        <begin position="68"/>
        <end position="149"/>
    </location>
</feature>
<evidence type="ECO:0000313" key="2">
    <source>
        <dbReference type="EMBL" id="KZV57773.1"/>
    </source>
</evidence>
<evidence type="ECO:0000313" key="3">
    <source>
        <dbReference type="Proteomes" id="UP000250235"/>
    </source>
</evidence>